<feature type="transmembrane region" description="Helical" evidence="1">
    <location>
        <begin position="39"/>
        <end position="59"/>
    </location>
</feature>
<evidence type="ECO:0000256" key="1">
    <source>
        <dbReference type="SAM" id="Phobius"/>
    </source>
</evidence>
<dbReference type="AlphaFoldDB" id="A0A9D0ZTG6"/>
<keyword evidence="1" id="KW-1133">Transmembrane helix</keyword>
<feature type="transmembrane region" description="Helical" evidence="1">
    <location>
        <begin position="229"/>
        <end position="248"/>
    </location>
</feature>
<dbReference type="EMBL" id="DVFV01000106">
    <property type="protein sequence ID" value="HIQ91212.1"/>
    <property type="molecule type" value="Genomic_DNA"/>
</dbReference>
<dbReference type="Proteomes" id="UP000886786">
    <property type="component" value="Unassembled WGS sequence"/>
</dbReference>
<feature type="transmembrane region" description="Helical" evidence="1">
    <location>
        <begin position="301"/>
        <end position="323"/>
    </location>
</feature>
<feature type="transmembrane region" description="Helical" evidence="1">
    <location>
        <begin position="113"/>
        <end position="133"/>
    </location>
</feature>
<sequence length="377" mass="43514">EMKFIKVNLNVLLFSLAYYPWVIAWMFSSTLLKDYLHPYVIINYWQYVGVVFLLVKFLLKHKINILSLLTTLFFIAVAFVVSYGNDNASFVFYSIFLIFSGADQNLEKIIKYTMILQIVCLLITVFSAVSGIVDNKVVTSTAGNMVRMRHNLGYTFTTFTPNYFLSIVLEYIFIKKLDLSIIELLIIALLNIIIYKLTLTRLTMILVFFILIYLLGIKKIGYERFLSKLSTVSFILLSAISYFLSVVYTPQNRILNVLNSVLSERIQLSQVGLQTWGVNLLGTSVNWNSESINYNYIDSSYINILVCYGLVIFVIVIVGFTLVNLRAKQVQNFPLLFVLLMWAIRATIDPQLFLIWFNPFIFYIGKSLLSYKAEEFI</sequence>
<evidence type="ECO:0000313" key="3">
    <source>
        <dbReference type="Proteomes" id="UP000886786"/>
    </source>
</evidence>
<feature type="transmembrane region" description="Helical" evidence="1">
    <location>
        <begin position="7"/>
        <end position="27"/>
    </location>
</feature>
<comment type="caution">
    <text evidence="2">The sequence shown here is derived from an EMBL/GenBank/DDBJ whole genome shotgun (WGS) entry which is preliminary data.</text>
</comment>
<evidence type="ECO:0008006" key="4">
    <source>
        <dbReference type="Google" id="ProtNLM"/>
    </source>
</evidence>
<feature type="transmembrane region" description="Helical" evidence="1">
    <location>
        <begin position="153"/>
        <end position="172"/>
    </location>
</feature>
<protein>
    <recommendedName>
        <fullName evidence="4">Wzy</fullName>
    </recommendedName>
</protein>
<feature type="transmembrane region" description="Helical" evidence="1">
    <location>
        <begin position="335"/>
        <end position="357"/>
    </location>
</feature>
<feature type="transmembrane region" description="Helical" evidence="1">
    <location>
        <begin position="179"/>
        <end position="195"/>
    </location>
</feature>
<reference evidence="2" key="1">
    <citation type="submission" date="2020-10" db="EMBL/GenBank/DDBJ databases">
        <authorList>
            <person name="Gilroy R."/>
        </authorList>
    </citation>
    <scope>NUCLEOTIDE SEQUENCE</scope>
    <source>
        <strain evidence="2">CHK147-3167</strain>
    </source>
</reference>
<gene>
    <name evidence="2" type="ORF">IAB27_06295</name>
</gene>
<reference evidence="2" key="2">
    <citation type="journal article" date="2021" name="PeerJ">
        <title>Extensive microbial diversity within the chicken gut microbiome revealed by metagenomics and culture.</title>
        <authorList>
            <person name="Gilroy R."/>
            <person name="Ravi A."/>
            <person name="Getino M."/>
            <person name="Pursley I."/>
            <person name="Horton D.L."/>
            <person name="Alikhan N.F."/>
            <person name="Baker D."/>
            <person name="Gharbi K."/>
            <person name="Hall N."/>
            <person name="Watson M."/>
            <person name="Adriaenssens E.M."/>
            <person name="Foster-Nyarko E."/>
            <person name="Jarju S."/>
            <person name="Secka A."/>
            <person name="Antonio M."/>
            <person name="Oren A."/>
            <person name="Chaudhuri R.R."/>
            <person name="La Ragione R."/>
            <person name="Hildebrand F."/>
            <person name="Pallen M.J."/>
        </authorList>
    </citation>
    <scope>NUCLEOTIDE SEQUENCE</scope>
    <source>
        <strain evidence="2">CHK147-3167</strain>
    </source>
</reference>
<evidence type="ECO:0000313" key="2">
    <source>
        <dbReference type="EMBL" id="HIQ91212.1"/>
    </source>
</evidence>
<keyword evidence="1" id="KW-0472">Membrane</keyword>
<feature type="transmembrane region" description="Helical" evidence="1">
    <location>
        <begin position="66"/>
        <end position="84"/>
    </location>
</feature>
<organism evidence="2 3">
    <name type="scientific">Candidatus Coprosoma intestinipullorum</name>
    <dbReference type="NCBI Taxonomy" id="2840752"/>
    <lineage>
        <taxon>Bacteria</taxon>
        <taxon>Bacillati</taxon>
        <taxon>Bacillota</taxon>
        <taxon>Bacillota incertae sedis</taxon>
        <taxon>Candidatus Coprosoma</taxon>
    </lineage>
</organism>
<keyword evidence="1" id="KW-0812">Transmembrane</keyword>
<accession>A0A9D0ZTG6</accession>
<proteinExistence type="predicted"/>
<feature type="non-terminal residue" evidence="2">
    <location>
        <position position="1"/>
    </location>
</feature>
<name>A0A9D0ZTG6_9FIRM</name>